<feature type="region of interest" description="Disordered" evidence="1">
    <location>
        <begin position="271"/>
        <end position="337"/>
    </location>
</feature>
<feature type="transmembrane region" description="Helical" evidence="2">
    <location>
        <begin position="467"/>
        <end position="493"/>
    </location>
</feature>
<evidence type="ECO:0000256" key="1">
    <source>
        <dbReference type="SAM" id="MobiDB-lite"/>
    </source>
</evidence>
<reference evidence="3" key="1">
    <citation type="journal article" date="2014" name="Nucleic Acids Res.">
        <title>Widespread occurrence of organelle genome-encoded 5S rRNAs including permuted molecules.</title>
        <authorList>
            <person name="Valach M."/>
            <person name="Burger G."/>
            <person name="Gray M.W."/>
            <person name="Lang B.F."/>
        </authorList>
    </citation>
    <scope>NUCLEOTIDE SEQUENCE</scope>
    <source>
        <strain evidence="3">NIES-2285</strain>
    </source>
</reference>
<accession>A0A0B5H831</accession>
<protein>
    <recommendedName>
        <fullName evidence="4">Transmembrane protein</fullName>
    </recommendedName>
</protein>
<gene>
    <name evidence="3" type="primary">orf551</name>
</gene>
<organism evidence="3">
    <name type="scientific">Klebsormidium flaccidum</name>
    <name type="common">Filamentous green alga</name>
    <name type="synonym">Ulothrix flaccida</name>
    <dbReference type="NCBI Taxonomy" id="3175"/>
    <lineage>
        <taxon>Eukaryota</taxon>
        <taxon>Viridiplantae</taxon>
        <taxon>Streptophyta</taxon>
        <taxon>Klebsormidiophyceae</taxon>
        <taxon>Klebsormidiales</taxon>
        <taxon>Klebsormidiaceae</taxon>
        <taxon>Klebsormidium</taxon>
    </lineage>
</organism>
<evidence type="ECO:0008006" key="4">
    <source>
        <dbReference type="Google" id="ProtNLM"/>
    </source>
</evidence>
<feature type="transmembrane region" description="Helical" evidence="2">
    <location>
        <begin position="384"/>
        <end position="405"/>
    </location>
</feature>
<name>A0A0B5H831_KLEFL</name>
<dbReference type="AlphaFoldDB" id="A0A0B5H831"/>
<evidence type="ECO:0000256" key="2">
    <source>
        <dbReference type="SAM" id="Phobius"/>
    </source>
</evidence>
<evidence type="ECO:0000313" key="3">
    <source>
        <dbReference type="EMBL" id="AJF36695.1"/>
    </source>
</evidence>
<feature type="compositionally biased region" description="Polar residues" evidence="1">
    <location>
        <begin position="283"/>
        <end position="302"/>
    </location>
</feature>
<dbReference type="EMBL" id="KP165386">
    <property type="protein sequence ID" value="AJF36695.1"/>
    <property type="molecule type" value="Genomic_DNA"/>
</dbReference>
<keyword evidence="2" id="KW-0812">Transmembrane</keyword>
<geneLocation type="mitochondrion" evidence="3"/>
<feature type="transmembrane region" description="Helical" evidence="2">
    <location>
        <begin position="520"/>
        <end position="545"/>
    </location>
</feature>
<sequence length="551" mass="60184">MMYVQQKNISNLLEKGMKALCALLKPLVFCFLVGGRLLFIYFEGNSSSSIITGMMGMNPVEDLGENKNLQSVPEEFPLGKENRGASTEALLARESSVSTESINSPANSSAEDFGKVVAARPDIAQSEIHSEVGLATVQAPAVPGAVQAPAVPGAVQAPAVQAAAAPASGSDQFKWSASGEIDTKKLPQAAYEAGKGFVEGVAGSTPVVLTAGAVIITSVSKAIQTLPLPPTVKLGVIMGTATLAFTTSLLCQRMQAKSKLECLQEKNLHTEVLSGRSSRSSSDATDNQRSRSNSNTAQSPITQEVEPLQTARQESLSAEEEMDLLTPDNSEKVSDLSPTHRGLISGYTFDSIFPNQEGSMIPKILQLLNFFPDFIASFAIDCHYFSFFICVCGILLRIRSLIHILNLGFRFSQWHLGLGIAAEPSFKQWITDVAYLPIKLIKEGLFTLPEGKTSLDFIYDFINLGPYWVLLILIGTFLLSVQGILSGLIRWLLEKPFIKNKTFRILLERFASYRDAIKKYFLTPIAIFFILLGCSQLIFVFYMVWCLLHEL</sequence>
<keyword evidence="2" id="KW-0472">Membrane</keyword>
<keyword evidence="2" id="KW-1133">Transmembrane helix</keyword>
<feature type="transmembrane region" description="Helical" evidence="2">
    <location>
        <begin position="20"/>
        <end position="42"/>
    </location>
</feature>
<keyword evidence="3" id="KW-0496">Mitochondrion</keyword>
<proteinExistence type="predicted"/>